<dbReference type="InterPro" id="IPR028261">
    <property type="entry name" value="DPD_II"/>
</dbReference>
<dbReference type="EMBL" id="JACOPQ010000004">
    <property type="protein sequence ID" value="MBC5736541.1"/>
    <property type="molecule type" value="Genomic_DNA"/>
</dbReference>
<dbReference type="InterPro" id="IPR023753">
    <property type="entry name" value="FAD/NAD-binding_dom"/>
</dbReference>
<dbReference type="NCBIfam" id="TIGR03315">
    <property type="entry name" value="Se_ygfK"/>
    <property type="match status" value="1"/>
</dbReference>
<dbReference type="GO" id="GO:0016491">
    <property type="term" value="F:oxidoreductase activity"/>
    <property type="evidence" value="ECO:0007669"/>
    <property type="project" value="InterPro"/>
</dbReference>
<dbReference type="PROSITE" id="PS00198">
    <property type="entry name" value="4FE4S_FER_1"/>
    <property type="match status" value="1"/>
</dbReference>
<reference evidence="5" key="1">
    <citation type="submission" date="2020-08" db="EMBL/GenBank/DDBJ databases">
        <title>Genome public.</title>
        <authorList>
            <person name="Liu C."/>
            <person name="Sun Q."/>
        </authorList>
    </citation>
    <scope>NUCLEOTIDE SEQUENCE</scope>
    <source>
        <strain evidence="5">NSJ-52</strain>
    </source>
</reference>
<evidence type="ECO:0000313" key="5">
    <source>
        <dbReference type="EMBL" id="MBC5736541.1"/>
    </source>
</evidence>
<dbReference type="GO" id="GO:0051536">
    <property type="term" value="F:iron-sulfur cluster binding"/>
    <property type="evidence" value="ECO:0007669"/>
    <property type="project" value="UniProtKB-KW"/>
</dbReference>
<organism evidence="5 6">
    <name type="scientific">Lawsonibacter faecis</name>
    <dbReference type="NCBI Taxonomy" id="2763052"/>
    <lineage>
        <taxon>Bacteria</taxon>
        <taxon>Bacillati</taxon>
        <taxon>Bacillota</taxon>
        <taxon>Clostridia</taxon>
        <taxon>Eubacteriales</taxon>
        <taxon>Oscillospiraceae</taxon>
        <taxon>Lawsonibacter</taxon>
    </lineage>
</organism>
<keyword evidence="3" id="KW-0411">Iron-sulfur</keyword>
<name>A0A8J6JBQ6_9FIRM</name>
<dbReference type="InterPro" id="IPR009051">
    <property type="entry name" value="Helical_ferredxn"/>
</dbReference>
<dbReference type="SUPFAM" id="SSF54862">
    <property type="entry name" value="4Fe-4S ferredoxins"/>
    <property type="match status" value="1"/>
</dbReference>
<dbReference type="AlphaFoldDB" id="A0A8J6JBQ6"/>
<dbReference type="SUPFAM" id="SSF51971">
    <property type="entry name" value="Nucleotide-binding domain"/>
    <property type="match status" value="2"/>
</dbReference>
<evidence type="ECO:0000256" key="3">
    <source>
        <dbReference type="ARBA" id="ARBA00023014"/>
    </source>
</evidence>
<dbReference type="InterPro" id="IPR017900">
    <property type="entry name" value="4Fe4S_Fe_S_CS"/>
</dbReference>
<evidence type="ECO:0000256" key="1">
    <source>
        <dbReference type="ARBA" id="ARBA00022723"/>
    </source>
</evidence>
<dbReference type="Proteomes" id="UP000607645">
    <property type="component" value="Unassembled WGS sequence"/>
</dbReference>
<protein>
    <submittedName>
        <fullName evidence="5">Putative selenate reductase subunit YgfK</fullName>
    </submittedName>
</protein>
<dbReference type="PANTHER" id="PTHR42783">
    <property type="entry name" value="GLUTAMATE SYNTHASE [NADPH] SMALL CHAIN"/>
    <property type="match status" value="1"/>
</dbReference>
<keyword evidence="2" id="KW-0408">Iron</keyword>
<accession>A0A8J6JBQ6</accession>
<dbReference type="Gene3D" id="3.50.50.60">
    <property type="entry name" value="FAD/NAD(P)-binding domain"/>
    <property type="match status" value="1"/>
</dbReference>
<dbReference type="InterPro" id="IPR036188">
    <property type="entry name" value="FAD/NAD-bd_sf"/>
</dbReference>
<evidence type="ECO:0000259" key="4">
    <source>
        <dbReference type="PROSITE" id="PS51379"/>
    </source>
</evidence>
<keyword evidence="1" id="KW-0479">Metal-binding</keyword>
<dbReference type="RefSeq" id="WP_155151301.1">
    <property type="nucleotide sequence ID" value="NZ_JACOPQ010000004.1"/>
</dbReference>
<dbReference type="Pfam" id="PF14691">
    <property type="entry name" value="Fer4_20"/>
    <property type="match status" value="1"/>
</dbReference>
<dbReference type="PROSITE" id="PS51379">
    <property type="entry name" value="4FE4S_FER_2"/>
    <property type="match status" value="1"/>
</dbReference>
<feature type="domain" description="4Fe-4S ferredoxin-type" evidence="4">
    <location>
        <begin position="899"/>
        <end position="929"/>
    </location>
</feature>
<proteinExistence type="predicted"/>
<gene>
    <name evidence="5" type="primary">ygfK</name>
    <name evidence="5" type="ORF">H8S62_05910</name>
</gene>
<dbReference type="Pfam" id="PF07992">
    <property type="entry name" value="Pyr_redox_2"/>
    <property type="match status" value="1"/>
</dbReference>
<dbReference type="SUPFAM" id="SSF46548">
    <property type="entry name" value="alpha-helical ferredoxin"/>
    <property type="match status" value="1"/>
</dbReference>
<dbReference type="PRINTS" id="PR00419">
    <property type="entry name" value="ADXRDTASE"/>
</dbReference>
<dbReference type="InterPro" id="IPR017701">
    <property type="entry name" value="Se_rdtase_YgfK"/>
</dbReference>
<dbReference type="InterPro" id="IPR017896">
    <property type="entry name" value="4Fe4S_Fe-S-bd"/>
</dbReference>
<evidence type="ECO:0000256" key="2">
    <source>
        <dbReference type="ARBA" id="ARBA00023004"/>
    </source>
</evidence>
<keyword evidence="6" id="KW-1185">Reference proteome</keyword>
<dbReference type="SUPFAM" id="SSF51395">
    <property type="entry name" value="FMN-linked oxidoreductases"/>
    <property type="match status" value="1"/>
</dbReference>
<dbReference type="Gene3D" id="1.10.1060.10">
    <property type="entry name" value="Alpha-helical ferredoxin"/>
    <property type="match status" value="1"/>
</dbReference>
<sequence>MSDRMRPIPIGKLLDGIFSEYFSSGAVFGVSPAFRGDPARAVPLPGGGAEVPLGSAAGPHTQLCQNIVAAYVGGARFFELKTVQTLDGEALHVEKPCILAEDEGCNVEWSTELTVPQALDEYVKAWFVLKILSRELGLGSEDGFLFNMSVGYDLAGIRSPKIDGFIEGLKNAAALPVWSDCMEAARALLPRLHNVDEAYLTTIDPRLCASVTLSTLHGCPPREIEAIASHLLTEKGLHTYVKLNPTLLGYEFCRETLDAMGYDYLVFDERHFLDDLQFEEAVPMLDRLMDLAAAQGRAFGVKLTNTFPVDIVRGELPGGEMYLSGKALYPLALALAERLGRVFSGSLPISFSGGADAFNVRALCAAGIRPVTVATTLLKPGGYQRLSQMAKLLSGLSCPDMVDPAAVTALAKAARTDAHYTKPAKPAAPRKLSAHVPLLDCFTAPCKGGCPIHQDIPEYIRLLGEGRQAEALRVILDRNPLPHITGSICAHPCAAKCTRAFYETPIRIREAKLAAAEGGWKTVLPEIRPLASRPDLKVAVVGGGPAGMAAAFFLARGGAAVTLFELREALGGVVRHIIPHFRISPEAVEADAELLTQLGVDIRLNTPAPLPEKLFDQGYTHIVLAVGAWSPGELPLEGSPAMNALDFLGRCRAWGALHRRPRRVAVIGGGNTAMDAARAAKRLPGVEEVSIIYRRTRRYMPADLEELELAAKVGVELKELLSPVSWHNGELTCSLLELGEYDASGRRIPVETGETVTIPADLVVAAVGERVDGETLAAYGVASEPRHGLPIVKAGTLESSAPNIYVAGDARRGPSTVVEAIADAAAVAEAILGASPVPHRPLPAGRRGEAMLKKGILQEPRSPRREYERCLECNTLCETCVGVCPNRANVAVVVPTRRMPQIVHIDGLCNECGNCAAFCPYDSAPYRDKFTVFGAAADFQQSSNDGFVLLDPIDRLVRVRLDGVTIDTTLMDEDSPLPSGIQELIETIVTDYSYLLY</sequence>
<evidence type="ECO:0000313" key="6">
    <source>
        <dbReference type="Proteomes" id="UP000607645"/>
    </source>
</evidence>
<dbReference type="Gene3D" id="3.40.50.720">
    <property type="entry name" value="NAD(P)-binding Rossmann-like Domain"/>
    <property type="match status" value="1"/>
</dbReference>
<comment type="caution">
    <text evidence="5">The sequence shown here is derived from an EMBL/GenBank/DDBJ whole genome shotgun (WGS) entry which is preliminary data.</text>
</comment>
<dbReference type="GO" id="GO:0046872">
    <property type="term" value="F:metal ion binding"/>
    <property type="evidence" value="ECO:0007669"/>
    <property type="project" value="UniProtKB-KW"/>
</dbReference>
<dbReference type="PANTHER" id="PTHR42783:SF3">
    <property type="entry name" value="GLUTAMATE SYNTHASE [NADPH] SMALL CHAIN-RELATED"/>
    <property type="match status" value="1"/>
</dbReference>